<dbReference type="AlphaFoldDB" id="A0A8T0NLL9"/>
<dbReference type="OrthoDB" id="693905at2759"/>
<dbReference type="Proteomes" id="UP000823388">
    <property type="component" value="Chromosome 9K"/>
</dbReference>
<feature type="compositionally biased region" description="Pro residues" evidence="1">
    <location>
        <begin position="25"/>
        <end position="49"/>
    </location>
</feature>
<keyword evidence="3" id="KW-1185">Reference proteome</keyword>
<gene>
    <name evidence="2" type="ORF">PVAP13_9KG253600</name>
</gene>
<evidence type="ECO:0000313" key="3">
    <source>
        <dbReference type="Proteomes" id="UP000823388"/>
    </source>
</evidence>
<sequence length="479" mass="50115">MERLHLPPSHQPNTRTKRTNRPPLLFAPPHPTPPHLNPTSPPREQPPAISPRIPRTHSAMAMALEPFFLTPPPAPRHLAELRIEPAHSAVAFSAPCAADAGRKRRCLLPASSVRKRMLLELAPFDPAPSAPPPPPPSPTPPPSPMASRAGSSTAAEFSFAPGLRPIQPTTAAGNMFAFAENSPGRSEASGAGNMFAFLAAPERPNTPTGPTSRGGFVFAASPEGPPLTPTSRGSNTSGLSFLASPNQPLTPTGPIASGRQPSLMPTGSAGASVSLLSPKPARTGAADSGGFAVAPSGPAWAPIGSTSSAVAKETTLPTPSFVFSASRSPPLPRSGSRKRRRPNLRIETAPRRMSPRQWEEETTPTPQQLTPPPQKLAKTNSSDNGEASRSGIMSGPCCLFVTSLANAAKQEAKKASSEASRSPAGSRCTSPARRSSLEKPSKPEREVEVSSASCSGAEVVVRVTCKCGINKEFSFDHRP</sequence>
<feature type="region of interest" description="Disordered" evidence="1">
    <location>
        <begin position="409"/>
        <end position="453"/>
    </location>
</feature>
<feature type="region of interest" description="Disordered" evidence="1">
    <location>
        <begin position="123"/>
        <end position="154"/>
    </location>
</feature>
<feature type="region of interest" description="Disordered" evidence="1">
    <location>
        <begin position="1"/>
        <end position="52"/>
    </location>
</feature>
<feature type="compositionally biased region" description="Pro residues" evidence="1">
    <location>
        <begin position="125"/>
        <end position="144"/>
    </location>
</feature>
<reference evidence="2" key="1">
    <citation type="submission" date="2020-05" db="EMBL/GenBank/DDBJ databases">
        <title>WGS assembly of Panicum virgatum.</title>
        <authorList>
            <person name="Lovell J.T."/>
            <person name="Jenkins J."/>
            <person name="Shu S."/>
            <person name="Juenger T.E."/>
            <person name="Schmutz J."/>
        </authorList>
    </citation>
    <scope>NUCLEOTIDE SEQUENCE</scope>
    <source>
        <strain evidence="2">AP13</strain>
    </source>
</reference>
<proteinExistence type="predicted"/>
<accession>A0A8T0NLL9</accession>
<feature type="compositionally biased region" description="Polar residues" evidence="1">
    <location>
        <begin position="377"/>
        <end position="387"/>
    </location>
</feature>
<evidence type="ECO:0000313" key="2">
    <source>
        <dbReference type="EMBL" id="KAG2549495.1"/>
    </source>
</evidence>
<evidence type="ECO:0000256" key="1">
    <source>
        <dbReference type="SAM" id="MobiDB-lite"/>
    </source>
</evidence>
<organism evidence="2 3">
    <name type="scientific">Panicum virgatum</name>
    <name type="common">Blackwell switchgrass</name>
    <dbReference type="NCBI Taxonomy" id="38727"/>
    <lineage>
        <taxon>Eukaryota</taxon>
        <taxon>Viridiplantae</taxon>
        <taxon>Streptophyta</taxon>
        <taxon>Embryophyta</taxon>
        <taxon>Tracheophyta</taxon>
        <taxon>Spermatophyta</taxon>
        <taxon>Magnoliopsida</taxon>
        <taxon>Liliopsida</taxon>
        <taxon>Poales</taxon>
        <taxon>Poaceae</taxon>
        <taxon>PACMAD clade</taxon>
        <taxon>Panicoideae</taxon>
        <taxon>Panicodae</taxon>
        <taxon>Paniceae</taxon>
        <taxon>Panicinae</taxon>
        <taxon>Panicum</taxon>
        <taxon>Panicum sect. Hiantes</taxon>
    </lineage>
</organism>
<feature type="compositionally biased region" description="Basic and acidic residues" evidence="1">
    <location>
        <begin position="435"/>
        <end position="448"/>
    </location>
</feature>
<feature type="region of interest" description="Disordered" evidence="1">
    <location>
        <begin position="317"/>
        <end position="390"/>
    </location>
</feature>
<feature type="compositionally biased region" description="Polar residues" evidence="1">
    <location>
        <begin position="229"/>
        <end position="250"/>
    </location>
</feature>
<dbReference type="EMBL" id="CM029053">
    <property type="protein sequence ID" value="KAG2549495.1"/>
    <property type="molecule type" value="Genomic_DNA"/>
</dbReference>
<comment type="caution">
    <text evidence="2">The sequence shown here is derived from an EMBL/GenBank/DDBJ whole genome shotgun (WGS) entry which is preliminary data.</text>
</comment>
<feature type="compositionally biased region" description="Polar residues" evidence="1">
    <location>
        <begin position="259"/>
        <end position="275"/>
    </location>
</feature>
<feature type="region of interest" description="Disordered" evidence="1">
    <location>
        <begin position="221"/>
        <end position="304"/>
    </location>
</feature>
<protein>
    <submittedName>
        <fullName evidence="2">Uncharacterized protein</fullName>
    </submittedName>
</protein>
<name>A0A8T0NLL9_PANVG</name>